<reference evidence="1" key="1">
    <citation type="submission" date="2022-06" db="EMBL/GenBank/DDBJ databases">
        <title>Fusarium solani species complex genomes reveal bases of compartmentalisation and animal pathogenesis.</title>
        <authorList>
            <person name="Tsai I.J."/>
        </authorList>
    </citation>
    <scope>NUCLEOTIDE SEQUENCE</scope>
    <source>
        <strain evidence="1">Fu6.1</strain>
    </source>
</reference>
<evidence type="ECO:0000313" key="2">
    <source>
        <dbReference type="Proteomes" id="UP001065298"/>
    </source>
</evidence>
<protein>
    <submittedName>
        <fullName evidence="1">Lactamase-B domain-containing protein</fullName>
    </submittedName>
</protein>
<comment type="caution">
    <text evidence="1">The sequence shown here is derived from an EMBL/GenBank/DDBJ whole genome shotgun (WGS) entry which is preliminary data.</text>
</comment>
<accession>A0ACC0QT06</accession>
<organism evidence="1 2">
    <name type="scientific">Fusarium keratoplasticum</name>
    <dbReference type="NCBI Taxonomy" id="1328300"/>
    <lineage>
        <taxon>Eukaryota</taxon>
        <taxon>Fungi</taxon>
        <taxon>Dikarya</taxon>
        <taxon>Ascomycota</taxon>
        <taxon>Pezizomycotina</taxon>
        <taxon>Sordariomycetes</taxon>
        <taxon>Hypocreomycetidae</taxon>
        <taxon>Hypocreales</taxon>
        <taxon>Nectriaceae</taxon>
        <taxon>Fusarium</taxon>
        <taxon>Fusarium solani species complex</taxon>
    </lineage>
</organism>
<proteinExistence type="predicted"/>
<keyword evidence="2" id="KW-1185">Reference proteome</keyword>
<sequence>MKCLKTQPGAVVKVSVINASFLLNIPIKPYVTPVVPGHDELNVPCFVFLVENPEGRRVLFDLGTRKDWENLPAVALKEISEDGIRIEVERDVVDILNSGGISADDIEAVVLSHHHWDHVGDVSRFPDSTLVVVGPGFINTWLQDDQSDSSKSSLSAVDFRGKKVKEVNFSSDNVVQIGPFKAHDYFGNGSFYLIDAPGHSLGHISALARTSNAPDTFILLGADSCHHSGQLRPSEFRPLPRLIKPHPLHPHASTPCPSSGIKVYLHRVGRTLQTPLYSIPEDPEYEAYTHDRSAAARTIEMMQQMDGFDNVFIVMAHDDSLLSELTFFPSTVNDWKPRDWAEKTRWAFLKDFRSLLEGKSLEAGGHWAKL</sequence>
<name>A0ACC0QT06_9HYPO</name>
<gene>
    <name evidence="1" type="ORF">NCS57_01087400</name>
</gene>
<dbReference type="Proteomes" id="UP001065298">
    <property type="component" value="Chromosome 8"/>
</dbReference>
<evidence type="ECO:0000313" key="1">
    <source>
        <dbReference type="EMBL" id="KAI8661080.1"/>
    </source>
</evidence>
<dbReference type="EMBL" id="CM046510">
    <property type="protein sequence ID" value="KAI8661080.1"/>
    <property type="molecule type" value="Genomic_DNA"/>
</dbReference>